<proteinExistence type="predicted"/>
<dbReference type="EMBL" id="ATBP01000207">
    <property type="protein sequence ID" value="ETR71910.1"/>
    <property type="molecule type" value="Genomic_DNA"/>
</dbReference>
<feature type="signal peptide" evidence="1">
    <location>
        <begin position="1"/>
        <end position="23"/>
    </location>
</feature>
<evidence type="ECO:0008006" key="4">
    <source>
        <dbReference type="Google" id="ProtNLM"/>
    </source>
</evidence>
<comment type="caution">
    <text evidence="2">The sequence shown here is derived from an EMBL/GenBank/DDBJ whole genome shotgun (WGS) entry which is preliminary data.</text>
</comment>
<name>A0A1V1PAR4_9BACT</name>
<evidence type="ECO:0000313" key="3">
    <source>
        <dbReference type="Proteomes" id="UP000189670"/>
    </source>
</evidence>
<gene>
    <name evidence="2" type="ORF">OMM_02118</name>
</gene>
<protein>
    <recommendedName>
        <fullName evidence="4">IPTL-CTERM protein sorting domain-containing protein</fullName>
    </recommendedName>
</protein>
<reference evidence="3" key="1">
    <citation type="submission" date="2012-11" db="EMBL/GenBank/DDBJ databases">
        <authorList>
            <person name="Lucero-Rivera Y.E."/>
            <person name="Tovar-Ramirez D."/>
        </authorList>
    </citation>
    <scope>NUCLEOTIDE SEQUENCE [LARGE SCALE GENOMIC DNA]</scope>
    <source>
        <strain evidence="3">Araruama</strain>
    </source>
</reference>
<organism evidence="2 3">
    <name type="scientific">Candidatus Magnetoglobus multicellularis str. Araruama</name>
    <dbReference type="NCBI Taxonomy" id="890399"/>
    <lineage>
        <taxon>Bacteria</taxon>
        <taxon>Pseudomonadati</taxon>
        <taxon>Thermodesulfobacteriota</taxon>
        <taxon>Desulfobacteria</taxon>
        <taxon>Desulfobacterales</taxon>
        <taxon>Desulfobacteraceae</taxon>
        <taxon>Candidatus Magnetoglobus</taxon>
    </lineage>
</organism>
<sequence length="270" mass="29846">MYKFKQILLLITVFFTCSTFALANYQLQRPVFSGGGGKLSGTNYVMRTVVIGQNMPAAHLSNTSYATQANSGYVLMLAPNNAPKFNGDKDYFVADNLTVNPHEFNGATIAEVLDRMPGTYSDIDHDTHFGLAVTGVDNTNGQWQFTTNDGSSWTDITNASESNALLLGDDNQTRLRFLPNMDYMGGYPGDITFRIWDQYRGNSGQTNVDLNQDSWVYTVSLNQGLLLGNVMAVPVAVPSLNEWGLFFLCGLLLSTSLRMIFRQRQLSVLA</sequence>
<dbReference type="Proteomes" id="UP000189670">
    <property type="component" value="Unassembled WGS sequence"/>
</dbReference>
<feature type="chain" id="PRO_5010731200" description="IPTL-CTERM protein sorting domain-containing protein" evidence="1">
    <location>
        <begin position="24"/>
        <end position="270"/>
    </location>
</feature>
<keyword evidence="1" id="KW-0732">Signal</keyword>
<dbReference type="AlphaFoldDB" id="A0A1V1PAR4"/>
<accession>A0A1V1PAR4</accession>
<evidence type="ECO:0000313" key="2">
    <source>
        <dbReference type="EMBL" id="ETR71910.1"/>
    </source>
</evidence>
<evidence type="ECO:0000256" key="1">
    <source>
        <dbReference type="SAM" id="SignalP"/>
    </source>
</evidence>